<keyword evidence="1" id="KW-0614">Plasmid</keyword>
<protein>
    <submittedName>
        <fullName evidence="1">Uncharacterized protein</fullName>
    </submittedName>
</protein>
<evidence type="ECO:0000313" key="1">
    <source>
        <dbReference type="EMBL" id="AZM66519.1"/>
    </source>
</evidence>
<dbReference type="EMBL" id="MG257881">
    <property type="protein sequence ID" value="AZM66519.1"/>
    <property type="molecule type" value="Genomic_DNA"/>
</dbReference>
<organism evidence="1">
    <name type="scientific">Escherichia coli</name>
    <dbReference type="NCBI Taxonomy" id="562"/>
    <lineage>
        <taxon>Bacteria</taxon>
        <taxon>Pseudomonadati</taxon>
        <taxon>Pseudomonadota</taxon>
        <taxon>Gammaproteobacteria</taxon>
        <taxon>Enterobacterales</taxon>
        <taxon>Enterobacteriaceae</taxon>
        <taxon>Escherichia</taxon>
    </lineage>
</organism>
<dbReference type="AlphaFoldDB" id="A0A3Q8VMU5"/>
<accession>A0A3Q8VMU5</accession>
<geneLocation type="plasmid" evidence="1">
    <name>pP744T-MCR1</name>
</geneLocation>
<name>A0A3Q8VMU5_ECOLX</name>
<proteinExistence type="predicted"/>
<gene>
    <name evidence="1" type="ORF">pP744-MCR1_8</name>
</gene>
<sequence length="65" mass="7542">MDKAHLVLLNTRATTVQGYFIARVTKNESQLHLKVMKLVHSDKYLKENDKEFIGPLAMINHFCQL</sequence>
<reference evidence="1" key="1">
    <citation type="submission" date="2017-10" db="EMBL/GenBank/DDBJ databases">
        <title>Escherichia coli strain P744T plasmid pP744-MCR1, complete sequence.</title>
        <authorList>
            <person name="Ho P.L."/>
            <person name="Wang Y."/>
            <person name="Liu C.J."/>
            <person name="Lai E.L.Y."/>
            <person name="Chow F."/>
        </authorList>
    </citation>
    <scope>NUCLEOTIDE SEQUENCE</scope>
    <source>
        <strain evidence="1">P744T</strain>
        <plasmid evidence="1">pP744T-MCR1</plasmid>
    </source>
</reference>